<reference evidence="1" key="1">
    <citation type="submission" date="2022-01" db="EMBL/GenBank/DDBJ databases">
        <authorList>
            <person name="King R."/>
        </authorList>
    </citation>
    <scope>NUCLEOTIDE SEQUENCE</scope>
</reference>
<gene>
    <name evidence="1" type="ORF">PSYICH_LOCUS15703</name>
</gene>
<sequence>MHTVIHLNYRDSVEQLWVSFKVNNRKFSFGNLYRPPDKSVSSFLIDFGVILADIYTQFDEIICGGDVIIEFLDSTCNIVIKFNNCTDLFHMQQIINEPTRITATIESLIDNILISNQYTSYSHGNKEIYTSSNHQLVYCILDFQSDGGDEIIHTRNLKGVDKHFLYATPFEEIFHMQDINDKVSYFNHLLTGLFDTIAPVRGMRLKKT</sequence>
<dbReference type="InterPro" id="IPR036691">
    <property type="entry name" value="Endo/exonu/phosph_ase_sf"/>
</dbReference>
<protein>
    <submittedName>
        <fullName evidence="1">Uncharacterized protein</fullName>
    </submittedName>
</protein>
<evidence type="ECO:0000313" key="1">
    <source>
        <dbReference type="EMBL" id="CAH1115143.1"/>
    </source>
</evidence>
<dbReference type="Gene3D" id="3.60.10.10">
    <property type="entry name" value="Endonuclease/exonuclease/phosphatase"/>
    <property type="match status" value="1"/>
</dbReference>
<dbReference type="PANTHER" id="PTHR33776">
    <property type="entry name" value="ENDO/EXONUCLEASE/PHOSPHATASE DOMAIN-CONTAINING PROTEIN"/>
    <property type="match status" value="1"/>
</dbReference>
<proteinExistence type="predicted"/>
<dbReference type="SUPFAM" id="SSF56219">
    <property type="entry name" value="DNase I-like"/>
    <property type="match status" value="1"/>
</dbReference>
<dbReference type="Proteomes" id="UP001153636">
    <property type="component" value="Chromosome 9"/>
</dbReference>
<dbReference type="OrthoDB" id="6761209at2759"/>
<organism evidence="1 2">
    <name type="scientific">Psylliodes chrysocephalus</name>
    <dbReference type="NCBI Taxonomy" id="3402493"/>
    <lineage>
        <taxon>Eukaryota</taxon>
        <taxon>Metazoa</taxon>
        <taxon>Ecdysozoa</taxon>
        <taxon>Arthropoda</taxon>
        <taxon>Hexapoda</taxon>
        <taxon>Insecta</taxon>
        <taxon>Pterygota</taxon>
        <taxon>Neoptera</taxon>
        <taxon>Endopterygota</taxon>
        <taxon>Coleoptera</taxon>
        <taxon>Polyphaga</taxon>
        <taxon>Cucujiformia</taxon>
        <taxon>Chrysomeloidea</taxon>
        <taxon>Chrysomelidae</taxon>
        <taxon>Galerucinae</taxon>
        <taxon>Alticini</taxon>
        <taxon>Psylliodes</taxon>
    </lineage>
</organism>
<name>A0A9P0DE89_9CUCU</name>
<evidence type="ECO:0000313" key="2">
    <source>
        <dbReference type="Proteomes" id="UP001153636"/>
    </source>
</evidence>
<accession>A0A9P0DE89</accession>
<dbReference type="AlphaFoldDB" id="A0A9P0DE89"/>
<dbReference type="EMBL" id="OV651821">
    <property type="protein sequence ID" value="CAH1115143.1"/>
    <property type="molecule type" value="Genomic_DNA"/>
</dbReference>
<dbReference type="PANTHER" id="PTHR33776:SF3">
    <property type="entry name" value="PHD-TYPE DOMAIN-CONTAINING PROTEIN"/>
    <property type="match status" value="1"/>
</dbReference>
<keyword evidence="2" id="KW-1185">Reference proteome</keyword>